<dbReference type="GO" id="GO:0046872">
    <property type="term" value="F:metal ion binding"/>
    <property type="evidence" value="ECO:0007669"/>
    <property type="project" value="UniProtKB-KW"/>
</dbReference>
<dbReference type="AlphaFoldDB" id="A0A0L8GPW4"/>
<keyword evidence="7" id="KW-0479">Metal-binding</keyword>
<name>A0A0L8GPW4_OCTBM</name>
<sequence>MATIQTAKAVMRKKCRHTLSLIPDEDKIRQSEIISRKLMNLPEFEASKRISIYLSTTDEVRTESIMKKILASNKTCFIPHYSGTSMKMVALKSLEDYENLPLTNWNIKQPSDDDIRTDALETGGLDLIVMPGLAFSLAGARLGRGKGYYDAYLKKCYEYGNKPITIALCFHQMLFDNIPVIPGSDMFVNKVIYPDEADLMESRTR</sequence>
<proteinExistence type="inferred from homology"/>
<reference evidence="8" key="1">
    <citation type="submission" date="2015-07" db="EMBL/GenBank/DDBJ databases">
        <title>MeaNS - Measles Nucleotide Surveillance Program.</title>
        <authorList>
            <person name="Tran T."/>
            <person name="Druce J."/>
        </authorList>
    </citation>
    <scope>NUCLEOTIDE SEQUENCE</scope>
    <source>
        <strain evidence="8">UCB-OBI-ISO-001</strain>
        <tissue evidence="8">Gonad</tissue>
    </source>
</reference>
<dbReference type="GO" id="GO:0005739">
    <property type="term" value="C:mitochondrion"/>
    <property type="evidence" value="ECO:0007669"/>
    <property type="project" value="TreeGrafter"/>
</dbReference>
<evidence type="ECO:0000256" key="4">
    <source>
        <dbReference type="ARBA" id="ARBA00036539"/>
    </source>
</evidence>
<evidence type="ECO:0000256" key="6">
    <source>
        <dbReference type="PIRSR" id="PIRSR006806-1"/>
    </source>
</evidence>
<dbReference type="PIRSF" id="PIRSF006806">
    <property type="entry name" value="FTHF_cligase"/>
    <property type="match status" value="1"/>
</dbReference>
<evidence type="ECO:0000256" key="1">
    <source>
        <dbReference type="ARBA" id="ARBA00010638"/>
    </source>
</evidence>
<feature type="binding site" evidence="6">
    <location>
        <position position="59"/>
    </location>
    <ligand>
        <name>substrate</name>
    </ligand>
</feature>
<dbReference type="InterPro" id="IPR037171">
    <property type="entry name" value="NagB/RpiA_transferase-like"/>
</dbReference>
<dbReference type="GO" id="GO:0030272">
    <property type="term" value="F:5-formyltetrahydrofolate cyclo-ligase activity"/>
    <property type="evidence" value="ECO:0007669"/>
    <property type="project" value="UniProtKB-EC"/>
</dbReference>
<dbReference type="OrthoDB" id="2015992at2759"/>
<feature type="binding site" evidence="6">
    <location>
        <begin position="8"/>
        <end position="12"/>
    </location>
    <ligand>
        <name>ATP</name>
        <dbReference type="ChEBI" id="CHEBI:30616"/>
    </ligand>
</feature>
<dbReference type="InterPro" id="IPR002698">
    <property type="entry name" value="FTHF_cligase"/>
</dbReference>
<protein>
    <recommendedName>
        <fullName evidence="5 7">5-formyltetrahydrofolate cyclo-ligase</fullName>
        <ecNumber evidence="5 7">6.3.3.2</ecNumber>
    </recommendedName>
</protein>
<dbReference type="NCBIfam" id="TIGR02727">
    <property type="entry name" value="MTHFS_bact"/>
    <property type="match status" value="1"/>
</dbReference>
<feature type="binding site" evidence="6">
    <location>
        <begin position="141"/>
        <end position="149"/>
    </location>
    <ligand>
        <name>ATP</name>
        <dbReference type="ChEBI" id="CHEBI:30616"/>
    </ligand>
</feature>
<comment type="similarity">
    <text evidence="1 7">Belongs to the 5-formyltetrahydrofolate cyclo-ligase family.</text>
</comment>
<dbReference type="GO" id="GO:0035999">
    <property type="term" value="P:tetrahydrofolate interconversion"/>
    <property type="evidence" value="ECO:0007669"/>
    <property type="project" value="TreeGrafter"/>
</dbReference>
<dbReference type="GO" id="GO:0009396">
    <property type="term" value="P:folic acid-containing compound biosynthetic process"/>
    <property type="evidence" value="ECO:0007669"/>
    <property type="project" value="TreeGrafter"/>
</dbReference>
<dbReference type="SUPFAM" id="SSF100950">
    <property type="entry name" value="NagB/RpiA/CoA transferase-like"/>
    <property type="match status" value="1"/>
</dbReference>
<dbReference type="STRING" id="37653.A0A0L8GPW4"/>
<dbReference type="KEGG" id="obi:106875500"/>
<dbReference type="GO" id="GO:0005524">
    <property type="term" value="F:ATP binding"/>
    <property type="evidence" value="ECO:0007669"/>
    <property type="project" value="UniProtKB-KW"/>
</dbReference>
<dbReference type="EC" id="6.3.3.2" evidence="5 7"/>
<keyword evidence="7" id="KW-0460">Magnesium</keyword>
<dbReference type="Pfam" id="PF01812">
    <property type="entry name" value="5-FTHF_cyc-lig"/>
    <property type="match status" value="1"/>
</dbReference>
<organism evidence="8">
    <name type="scientific">Octopus bimaculoides</name>
    <name type="common">California two-spotted octopus</name>
    <dbReference type="NCBI Taxonomy" id="37653"/>
    <lineage>
        <taxon>Eukaryota</taxon>
        <taxon>Metazoa</taxon>
        <taxon>Spiralia</taxon>
        <taxon>Lophotrochozoa</taxon>
        <taxon>Mollusca</taxon>
        <taxon>Cephalopoda</taxon>
        <taxon>Coleoidea</taxon>
        <taxon>Octopodiformes</taxon>
        <taxon>Octopoda</taxon>
        <taxon>Incirrata</taxon>
        <taxon>Octopodidae</taxon>
        <taxon>Octopus</taxon>
    </lineage>
</organism>
<keyword evidence="2 6" id="KW-0547">Nucleotide-binding</keyword>
<evidence type="ECO:0000313" key="8">
    <source>
        <dbReference type="EMBL" id="KOF78922.1"/>
    </source>
</evidence>
<dbReference type="PANTHER" id="PTHR23407">
    <property type="entry name" value="ATPASE INHIBITOR/5-FORMYLTETRAHYDROFOLATE CYCLO-LIGASE"/>
    <property type="match status" value="1"/>
</dbReference>
<accession>A0A0L8GPW4</accession>
<dbReference type="EMBL" id="KQ420902">
    <property type="protein sequence ID" value="KOF78922.1"/>
    <property type="molecule type" value="Genomic_DNA"/>
</dbReference>
<dbReference type="Gene3D" id="3.40.50.10420">
    <property type="entry name" value="NagB/RpiA/CoA transferase-like"/>
    <property type="match status" value="1"/>
</dbReference>
<keyword evidence="3 6" id="KW-0067">ATP-binding</keyword>
<evidence type="ECO:0000256" key="3">
    <source>
        <dbReference type="ARBA" id="ARBA00022840"/>
    </source>
</evidence>
<comment type="cofactor">
    <cofactor evidence="7">
        <name>Mg(2+)</name>
        <dbReference type="ChEBI" id="CHEBI:18420"/>
    </cofactor>
</comment>
<dbReference type="OMA" id="STIYPCQ"/>
<dbReference type="PANTHER" id="PTHR23407:SF1">
    <property type="entry name" value="5-FORMYLTETRAHYDROFOLATE CYCLO-LIGASE"/>
    <property type="match status" value="1"/>
</dbReference>
<evidence type="ECO:0000256" key="2">
    <source>
        <dbReference type="ARBA" id="ARBA00022741"/>
    </source>
</evidence>
<evidence type="ECO:0000256" key="7">
    <source>
        <dbReference type="RuleBase" id="RU361279"/>
    </source>
</evidence>
<feature type="binding site" evidence="6">
    <location>
        <position position="54"/>
    </location>
    <ligand>
        <name>substrate</name>
    </ligand>
</feature>
<dbReference type="FunFam" id="3.40.50.10420:FF:000007">
    <property type="entry name" value="5-formyltetrahydrofolate cyclo-ligase"/>
    <property type="match status" value="1"/>
</dbReference>
<dbReference type="InterPro" id="IPR024185">
    <property type="entry name" value="FTHF_cligase-like_sf"/>
</dbReference>
<comment type="catalytic activity">
    <reaction evidence="4 7">
        <text>(6S)-5-formyl-5,6,7,8-tetrahydrofolate + ATP = (6R)-5,10-methenyltetrahydrofolate + ADP + phosphate</text>
        <dbReference type="Rhea" id="RHEA:10488"/>
        <dbReference type="ChEBI" id="CHEBI:30616"/>
        <dbReference type="ChEBI" id="CHEBI:43474"/>
        <dbReference type="ChEBI" id="CHEBI:57455"/>
        <dbReference type="ChEBI" id="CHEBI:57457"/>
        <dbReference type="ChEBI" id="CHEBI:456216"/>
        <dbReference type="EC" id="6.3.3.2"/>
    </reaction>
</comment>
<evidence type="ECO:0000256" key="5">
    <source>
        <dbReference type="ARBA" id="ARBA00038966"/>
    </source>
</evidence>
<gene>
    <name evidence="8" type="ORF">OCBIM_22030122mg</name>
</gene>